<sequence>MLDRQLSMNLSQYEGIYDKVVPKDHLIRKISDPIDLSSV</sequence>
<protein>
    <submittedName>
        <fullName evidence="1">Uncharacterized protein</fullName>
    </submittedName>
</protein>
<evidence type="ECO:0000313" key="1">
    <source>
        <dbReference type="EMBL" id="SFF61459.1"/>
    </source>
</evidence>
<gene>
    <name evidence="1" type="ORF">SAMN05216353_10398</name>
</gene>
<accession>A0A1I2K541</accession>
<organism evidence="1 2">
    <name type="scientific">Halobacillus alkaliphilus</name>
    <dbReference type="NCBI Taxonomy" id="396056"/>
    <lineage>
        <taxon>Bacteria</taxon>
        <taxon>Bacillati</taxon>
        <taxon>Bacillota</taxon>
        <taxon>Bacilli</taxon>
        <taxon>Bacillales</taxon>
        <taxon>Bacillaceae</taxon>
        <taxon>Halobacillus</taxon>
    </lineage>
</organism>
<dbReference type="Proteomes" id="UP000198897">
    <property type="component" value="Unassembled WGS sequence"/>
</dbReference>
<evidence type="ECO:0000313" key="2">
    <source>
        <dbReference type="Proteomes" id="UP000198897"/>
    </source>
</evidence>
<name>A0A1I2K541_9BACI</name>
<reference evidence="2" key="1">
    <citation type="submission" date="2016-10" db="EMBL/GenBank/DDBJ databases">
        <authorList>
            <person name="Varghese N."/>
            <person name="Submissions S."/>
        </authorList>
    </citation>
    <scope>NUCLEOTIDE SEQUENCE [LARGE SCALE GENOMIC DNA]</scope>
    <source>
        <strain evidence="2">FP5</strain>
    </source>
</reference>
<keyword evidence="2" id="KW-1185">Reference proteome</keyword>
<dbReference type="EMBL" id="FOOG01000003">
    <property type="protein sequence ID" value="SFF61459.1"/>
    <property type="molecule type" value="Genomic_DNA"/>
</dbReference>
<proteinExistence type="predicted"/>
<dbReference type="AlphaFoldDB" id="A0A1I2K541"/>